<dbReference type="EMBL" id="RCCK01000010">
    <property type="protein sequence ID" value="RLJ80082.1"/>
    <property type="molecule type" value="Genomic_DNA"/>
</dbReference>
<dbReference type="SUPFAM" id="SSF111283">
    <property type="entry name" value="Putative modulator of DNA gyrase, PmbA/TldD"/>
    <property type="match status" value="1"/>
</dbReference>
<evidence type="ECO:0000256" key="4">
    <source>
        <dbReference type="ARBA" id="ARBA00023049"/>
    </source>
</evidence>
<dbReference type="Pfam" id="PF19289">
    <property type="entry name" value="PmbA_TldD_3rd"/>
    <property type="match status" value="1"/>
</dbReference>
<organism evidence="7 8">
    <name type="scientific">Pedobacter alluvionis</name>
    <dbReference type="NCBI Taxonomy" id="475253"/>
    <lineage>
        <taxon>Bacteria</taxon>
        <taxon>Pseudomonadati</taxon>
        <taxon>Bacteroidota</taxon>
        <taxon>Sphingobacteriia</taxon>
        <taxon>Sphingobacteriales</taxon>
        <taxon>Sphingobacteriaceae</taxon>
        <taxon>Pedobacter</taxon>
    </lineage>
</organism>
<evidence type="ECO:0000256" key="1">
    <source>
        <dbReference type="ARBA" id="ARBA00005836"/>
    </source>
</evidence>
<dbReference type="GO" id="GO:0006508">
    <property type="term" value="P:proteolysis"/>
    <property type="evidence" value="ECO:0007669"/>
    <property type="project" value="UniProtKB-KW"/>
</dbReference>
<dbReference type="Gene3D" id="3.30.2290.10">
    <property type="entry name" value="PmbA/TldD superfamily"/>
    <property type="match status" value="1"/>
</dbReference>
<sequence>MTGVGLGASMLPNIPAFGKMISVEESLTPVDVALKKKMADVALNAAKSRGATYADVRIGRYLNQVVATRETRVENISNSESYGLGVRVIANGSWGFAATNNMDDTSIAKAAEAAVAIAKGNSKLMEEPVQLAAQKGYGEVNWKTPVEINAFEVPVADKVDLLLKVNSEAMKGGAKYISSNLFMINEQKYFASTDGSYIDQDIHRIWPTFTLTKTDAASGKFETRNALSAPMGMGFEYLKPKEEEKIKGGPVTMYKKRYDILEDVREAAVHVDEKLKAKPITPGKYDLVLDPSHLFLTIHESVGHPTELDRVLGYEANYAGTSFLTLDKWESKKFNFGSKEVNIIGDKLETGSLGAVGYDDEGVKCGKWDIIKDGILVNYQTIRDQAHILGLKESQGCCYADSWDSIQFQRMPNVSLAPGNAPLSAADMVKNVEKGIYMFGRNSYSIDQQRYNFQFSAQLAYEIKEGKIVGMFKDASYQANTQEFWNSCVQCCDQNDYRLGGTFSDGKGQPGQASAVSHGSATTRFNGINVINTGRKLG</sequence>
<dbReference type="PANTHER" id="PTHR30624:SF10">
    <property type="entry name" value="CONSERVED PROTEIN"/>
    <property type="match status" value="1"/>
</dbReference>
<comment type="caution">
    <text evidence="7">The sequence shown here is derived from an EMBL/GenBank/DDBJ whole genome shotgun (WGS) entry which is preliminary data.</text>
</comment>
<evidence type="ECO:0000256" key="3">
    <source>
        <dbReference type="ARBA" id="ARBA00022801"/>
    </source>
</evidence>
<evidence type="ECO:0000313" key="8">
    <source>
        <dbReference type="Proteomes" id="UP000273898"/>
    </source>
</evidence>
<dbReference type="InterPro" id="IPR045569">
    <property type="entry name" value="Metalloprtase-TldD/E_C"/>
</dbReference>
<dbReference type="GO" id="GO:0008237">
    <property type="term" value="F:metallopeptidase activity"/>
    <property type="evidence" value="ECO:0007669"/>
    <property type="project" value="UniProtKB-KW"/>
</dbReference>
<dbReference type="PANTHER" id="PTHR30624">
    <property type="entry name" value="UNCHARACTERIZED PROTEIN TLDD AND PMBA"/>
    <property type="match status" value="1"/>
</dbReference>
<reference evidence="7 8" key="1">
    <citation type="submission" date="2018-10" db="EMBL/GenBank/DDBJ databases">
        <title>Genomic Encyclopedia of Archaeal and Bacterial Type Strains, Phase II (KMG-II): from individual species to whole genera.</title>
        <authorList>
            <person name="Goeker M."/>
        </authorList>
    </citation>
    <scope>NUCLEOTIDE SEQUENCE [LARGE SCALE GENOMIC DNA]</scope>
    <source>
        <strain evidence="7 8">DSM 19624</strain>
    </source>
</reference>
<dbReference type="InterPro" id="IPR002510">
    <property type="entry name" value="Metalloprtase-TldD/E_N"/>
</dbReference>
<keyword evidence="3" id="KW-0378">Hydrolase</keyword>
<gene>
    <name evidence="7" type="ORF">BCL90_0818</name>
</gene>
<evidence type="ECO:0000256" key="2">
    <source>
        <dbReference type="ARBA" id="ARBA00022670"/>
    </source>
</evidence>
<evidence type="ECO:0000313" key="7">
    <source>
        <dbReference type="EMBL" id="RLJ80082.1"/>
    </source>
</evidence>
<proteinExistence type="inferred from homology"/>
<dbReference type="AlphaFoldDB" id="A0A497Y922"/>
<evidence type="ECO:0000259" key="6">
    <source>
        <dbReference type="Pfam" id="PF19289"/>
    </source>
</evidence>
<dbReference type="InterPro" id="IPR051463">
    <property type="entry name" value="Peptidase_U62_metallo"/>
</dbReference>
<dbReference type="Proteomes" id="UP000273898">
    <property type="component" value="Unassembled WGS sequence"/>
</dbReference>
<name>A0A497Y922_9SPHI</name>
<keyword evidence="2" id="KW-0645">Protease</keyword>
<dbReference type="GO" id="GO:0005829">
    <property type="term" value="C:cytosol"/>
    <property type="evidence" value="ECO:0007669"/>
    <property type="project" value="TreeGrafter"/>
</dbReference>
<accession>A0A497Y922</accession>
<feature type="domain" description="Metalloprotease TldD/E N-terminal" evidence="5">
    <location>
        <begin position="54"/>
        <end position="118"/>
    </location>
</feature>
<evidence type="ECO:0000259" key="5">
    <source>
        <dbReference type="Pfam" id="PF01523"/>
    </source>
</evidence>
<dbReference type="InterPro" id="IPR035068">
    <property type="entry name" value="TldD/PmbA_N"/>
</dbReference>
<comment type="similarity">
    <text evidence="1">Belongs to the peptidase U62 family.</text>
</comment>
<dbReference type="InterPro" id="IPR036059">
    <property type="entry name" value="TldD/PmbA_sf"/>
</dbReference>
<protein>
    <submittedName>
        <fullName evidence="7">TldD protein</fullName>
    </submittedName>
</protein>
<feature type="domain" description="Metalloprotease TldD/E C-terminal" evidence="6">
    <location>
        <begin position="282"/>
        <end position="530"/>
    </location>
</feature>
<dbReference type="FunFam" id="3.30.2290.10:FF:000003">
    <property type="entry name" value="Zinc-dependent protease, TldD/PmbA family"/>
    <property type="match status" value="1"/>
</dbReference>
<dbReference type="Pfam" id="PF01523">
    <property type="entry name" value="PmbA_TldD_1st"/>
    <property type="match status" value="1"/>
</dbReference>
<keyword evidence="4" id="KW-0482">Metalloprotease</keyword>